<dbReference type="STRING" id="765257.A0A0C9ZNZ8"/>
<reference evidence="2" key="2">
    <citation type="submission" date="2015-01" db="EMBL/GenBank/DDBJ databases">
        <title>Evolutionary Origins and Diversification of the Mycorrhizal Mutualists.</title>
        <authorList>
            <consortium name="DOE Joint Genome Institute"/>
            <consortium name="Mycorrhizal Genomics Consortium"/>
            <person name="Kohler A."/>
            <person name="Kuo A."/>
            <person name="Nagy L.G."/>
            <person name="Floudas D."/>
            <person name="Copeland A."/>
            <person name="Barry K.W."/>
            <person name="Cichocki N."/>
            <person name="Veneault-Fourrey C."/>
            <person name="LaButti K."/>
            <person name="Lindquist E.A."/>
            <person name="Lipzen A."/>
            <person name="Lundell T."/>
            <person name="Morin E."/>
            <person name="Murat C."/>
            <person name="Riley R."/>
            <person name="Ohm R."/>
            <person name="Sun H."/>
            <person name="Tunlid A."/>
            <person name="Henrissat B."/>
            <person name="Grigoriev I.V."/>
            <person name="Hibbett D.S."/>
            <person name="Martin F."/>
        </authorList>
    </citation>
    <scope>NUCLEOTIDE SEQUENCE [LARGE SCALE GENOMIC DNA]</scope>
    <source>
        <strain evidence="2">441</strain>
    </source>
</reference>
<dbReference type="Gene3D" id="2.40.50.40">
    <property type="match status" value="1"/>
</dbReference>
<dbReference type="AlphaFoldDB" id="A0A0C9ZNZ8"/>
<dbReference type="EMBL" id="KN833695">
    <property type="protein sequence ID" value="KIK27784.1"/>
    <property type="molecule type" value="Genomic_DNA"/>
</dbReference>
<protein>
    <recommendedName>
        <fullName evidence="3">Chromo domain-containing protein</fullName>
    </recommendedName>
</protein>
<sequence length="93" mass="11036">IHPMFHIGLLYKYEQNDDAVKSDDGDLGDIPEVSWEWLVDETMAHWWINNKVEFLVRWNLSDMTWEPVSNCKELEALDRYLELQGVQDICQLP</sequence>
<organism evidence="1 2">
    <name type="scientific">Pisolithus microcarpus 441</name>
    <dbReference type="NCBI Taxonomy" id="765257"/>
    <lineage>
        <taxon>Eukaryota</taxon>
        <taxon>Fungi</taxon>
        <taxon>Dikarya</taxon>
        <taxon>Basidiomycota</taxon>
        <taxon>Agaricomycotina</taxon>
        <taxon>Agaricomycetes</taxon>
        <taxon>Agaricomycetidae</taxon>
        <taxon>Boletales</taxon>
        <taxon>Sclerodermatineae</taxon>
        <taxon>Pisolithaceae</taxon>
        <taxon>Pisolithus</taxon>
    </lineage>
</organism>
<dbReference type="SUPFAM" id="SSF54160">
    <property type="entry name" value="Chromo domain-like"/>
    <property type="match status" value="1"/>
</dbReference>
<dbReference type="InterPro" id="IPR016197">
    <property type="entry name" value="Chromo-like_dom_sf"/>
</dbReference>
<evidence type="ECO:0008006" key="3">
    <source>
        <dbReference type="Google" id="ProtNLM"/>
    </source>
</evidence>
<accession>A0A0C9ZNZ8</accession>
<dbReference type="OrthoDB" id="2641861at2759"/>
<proteinExistence type="predicted"/>
<reference evidence="1 2" key="1">
    <citation type="submission" date="2014-04" db="EMBL/GenBank/DDBJ databases">
        <authorList>
            <consortium name="DOE Joint Genome Institute"/>
            <person name="Kuo A."/>
            <person name="Kohler A."/>
            <person name="Costa M.D."/>
            <person name="Nagy L.G."/>
            <person name="Floudas D."/>
            <person name="Copeland A."/>
            <person name="Barry K.W."/>
            <person name="Cichocki N."/>
            <person name="Veneault-Fourrey C."/>
            <person name="LaButti K."/>
            <person name="Lindquist E.A."/>
            <person name="Lipzen A."/>
            <person name="Lundell T."/>
            <person name="Morin E."/>
            <person name="Murat C."/>
            <person name="Sun H."/>
            <person name="Tunlid A."/>
            <person name="Henrissat B."/>
            <person name="Grigoriev I.V."/>
            <person name="Hibbett D.S."/>
            <person name="Martin F."/>
            <person name="Nordberg H.P."/>
            <person name="Cantor M.N."/>
            <person name="Hua S.X."/>
        </authorList>
    </citation>
    <scope>NUCLEOTIDE SEQUENCE [LARGE SCALE GENOMIC DNA]</scope>
    <source>
        <strain evidence="1 2">441</strain>
    </source>
</reference>
<evidence type="ECO:0000313" key="1">
    <source>
        <dbReference type="EMBL" id="KIK27784.1"/>
    </source>
</evidence>
<gene>
    <name evidence="1" type="ORF">PISMIDRAFT_92792</name>
</gene>
<feature type="non-terminal residue" evidence="1">
    <location>
        <position position="1"/>
    </location>
</feature>
<keyword evidence="2" id="KW-1185">Reference proteome</keyword>
<dbReference type="HOGENOM" id="CLU_132807_1_0_1"/>
<dbReference type="Proteomes" id="UP000054018">
    <property type="component" value="Unassembled WGS sequence"/>
</dbReference>
<dbReference type="CDD" id="cd00024">
    <property type="entry name" value="CD_CSD"/>
    <property type="match status" value="1"/>
</dbReference>
<evidence type="ECO:0000313" key="2">
    <source>
        <dbReference type="Proteomes" id="UP000054018"/>
    </source>
</evidence>
<name>A0A0C9ZNZ8_9AGAM</name>